<protein>
    <submittedName>
        <fullName evidence="1">Uncharacterized protein</fullName>
    </submittedName>
</protein>
<dbReference type="EMBL" id="BPUS01000002">
    <property type="protein sequence ID" value="GJH24696.1"/>
    <property type="molecule type" value="Genomic_DNA"/>
</dbReference>
<name>A0AA37I7E2_9BURK</name>
<dbReference type="RefSeq" id="WP_238211177.1">
    <property type="nucleotide sequence ID" value="NZ_BPUS01000002.1"/>
</dbReference>
<reference evidence="1" key="1">
    <citation type="submission" date="2022-09" db="EMBL/GenBank/DDBJ databases">
        <title>Isolation and characterization of 3-chlorobenzoate degrading bacteria from soils in Shizuoka.</title>
        <authorList>
            <person name="Ifat A."/>
            <person name="Ogawa N."/>
            <person name="Kimbara K."/>
            <person name="Moriuchi R."/>
            <person name="Dohra H."/>
            <person name="Shintani M."/>
        </authorList>
    </citation>
    <scope>NUCLEOTIDE SEQUENCE</scope>
    <source>
        <strain evidence="1">19CS4-2</strain>
    </source>
</reference>
<accession>A0AA37I7E2</accession>
<gene>
    <name evidence="1" type="ORF">CBA19CS42_09290</name>
</gene>
<evidence type="ECO:0000313" key="2">
    <source>
        <dbReference type="Proteomes" id="UP001055111"/>
    </source>
</evidence>
<organism evidence="1 2">
    <name type="scientific">Caballeronia novacaledonica</name>
    <dbReference type="NCBI Taxonomy" id="1544861"/>
    <lineage>
        <taxon>Bacteria</taxon>
        <taxon>Pseudomonadati</taxon>
        <taxon>Pseudomonadota</taxon>
        <taxon>Betaproteobacteria</taxon>
        <taxon>Burkholderiales</taxon>
        <taxon>Burkholderiaceae</taxon>
        <taxon>Caballeronia</taxon>
    </lineage>
</organism>
<dbReference type="AlphaFoldDB" id="A0AA37I7E2"/>
<proteinExistence type="predicted"/>
<evidence type="ECO:0000313" key="1">
    <source>
        <dbReference type="EMBL" id="GJH24696.1"/>
    </source>
</evidence>
<dbReference type="Proteomes" id="UP001055111">
    <property type="component" value="Unassembled WGS sequence"/>
</dbReference>
<comment type="caution">
    <text evidence="1">The sequence shown here is derived from an EMBL/GenBank/DDBJ whole genome shotgun (WGS) entry which is preliminary data.</text>
</comment>
<sequence>MNIFHPHERSAIPAIFLAIRLAEEKRMRAVERFMETKRFASLFDAGTSVVRPVADIGLNP</sequence>